<dbReference type="Proteomes" id="UP000318102">
    <property type="component" value="Unassembled WGS sequence"/>
</dbReference>
<protein>
    <submittedName>
        <fullName evidence="3">DUF418 domain-containing protein</fullName>
    </submittedName>
</protein>
<feature type="transmembrane region" description="Helical" evidence="1">
    <location>
        <begin position="270"/>
        <end position="292"/>
    </location>
</feature>
<dbReference type="OrthoDB" id="9807744at2"/>
<dbReference type="Pfam" id="PF04235">
    <property type="entry name" value="DUF418"/>
    <property type="match status" value="1"/>
</dbReference>
<evidence type="ECO:0000313" key="4">
    <source>
        <dbReference type="Proteomes" id="UP000318102"/>
    </source>
</evidence>
<name>A0A559IQ44_9BACL</name>
<dbReference type="InterPro" id="IPR007349">
    <property type="entry name" value="DUF418"/>
</dbReference>
<dbReference type="EMBL" id="VNJK01000002">
    <property type="protein sequence ID" value="TVX89653.1"/>
    <property type="molecule type" value="Genomic_DNA"/>
</dbReference>
<evidence type="ECO:0000256" key="1">
    <source>
        <dbReference type="SAM" id="Phobius"/>
    </source>
</evidence>
<keyword evidence="4" id="KW-1185">Reference proteome</keyword>
<reference evidence="3 4" key="1">
    <citation type="submission" date="2019-07" db="EMBL/GenBank/DDBJ databases">
        <authorList>
            <person name="Kim J."/>
        </authorList>
    </citation>
    <scope>NUCLEOTIDE SEQUENCE [LARGE SCALE GENOMIC DNA]</scope>
    <source>
        <strain evidence="3 4">N4</strain>
    </source>
</reference>
<comment type="caution">
    <text evidence="3">The sequence shown here is derived from an EMBL/GenBank/DDBJ whole genome shotgun (WGS) entry which is preliminary data.</text>
</comment>
<dbReference type="PANTHER" id="PTHR30590:SF3">
    <property type="entry name" value="HYPOTHETICAL MEMBRANE SPANNING PROTEIN"/>
    <property type="match status" value="1"/>
</dbReference>
<evidence type="ECO:0000259" key="2">
    <source>
        <dbReference type="Pfam" id="PF04235"/>
    </source>
</evidence>
<evidence type="ECO:0000313" key="3">
    <source>
        <dbReference type="EMBL" id="TVX89653.1"/>
    </source>
</evidence>
<feature type="transmembrane region" description="Helical" evidence="1">
    <location>
        <begin position="25"/>
        <end position="50"/>
    </location>
</feature>
<feature type="transmembrane region" description="Helical" evidence="1">
    <location>
        <begin position="190"/>
        <end position="218"/>
    </location>
</feature>
<feature type="transmembrane region" description="Helical" evidence="1">
    <location>
        <begin position="147"/>
        <end position="170"/>
    </location>
</feature>
<dbReference type="AlphaFoldDB" id="A0A559IQ44"/>
<feature type="transmembrane region" description="Helical" evidence="1">
    <location>
        <begin position="304"/>
        <end position="328"/>
    </location>
</feature>
<feature type="transmembrane region" description="Helical" evidence="1">
    <location>
        <begin position="107"/>
        <end position="140"/>
    </location>
</feature>
<feature type="transmembrane region" description="Helical" evidence="1">
    <location>
        <begin position="62"/>
        <end position="87"/>
    </location>
</feature>
<keyword evidence="1" id="KW-0472">Membrane</keyword>
<feature type="domain" description="DUF418" evidence="2">
    <location>
        <begin position="218"/>
        <end position="376"/>
    </location>
</feature>
<proteinExistence type="predicted"/>
<dbReference type="InterPro" id="IPR052529">
    <property type="entry name" value="Bact_Transport_Assoc"/>
</dbReference>
<feature type="transmembrane region" description="Helical" evidence="1">
    <location>
        <begin position="334"/>
        <end position="353"/>
    </location>
</feature>
<sequence length="400" mass="45203">MHNKRGGDILSVQIQKSQRIDTMDIIRGFAIIGIFIVNFPEMVGSGVLFYDTAFGSDAVLRWLYDLFIQTKFYTIFAFLFGAGFHLFMKSAENRGLSANKLMSRRLFLLFVVGVAHVVLFWIGDILNTYALAGLVLLLFYKRSSKTLIVWSLVMLSMFNGLLALTAFMPADQYADVSVLLPHVPNMSERINFFLTFGLPNSILMLLDIVSCALIGIFAARNGWFQPRVEQRKNIRIVQWSSLILAALLFIPMVQVFIANPTAYQPSDVTFYTHVTGKVIAVFYVCTLLRLVARYGVKPFQGLSALGRMAFTNYLMQTIITMGVLHFIWQNAGAAPLWMGAIFAVVVVSLQILFSRWWLRRYNMGPLEWLWRAGTYGRFSPLRRAALGKETVQPSTESSSS</sequence>
<keyword evidence="1" id="KW-1133">Transmembrane helix</keyword>
<organism evidence="3 4">
    <name type="scientific">Paenibacillus agilis</name>
    <dbReference type="NCBI Taxonomy" id="3020863"/>
    <lineage>
        <taxon>Bacteria</taxon>
        <taxon>Bacillati</taxon>
        <taxon>Bacillota</taxon>
        <taxon>Bacilli</taxon>
        <taxon>Bacillales</taxon>
        <taxon>Paenibacillaceae</taxon>
        <taxon>Paenibacillus</taxon>
    </lineage>
</organism>
<gene>
    <name evidence="3" type="ORF">FPZ44_17975</name>
</gene>
<dbReference type="PANTHER" id="PTHR30590">
    <property type="entry name" value="INNER MEMBRANE PROTEIN"/>
    <property type="match status" value="1"/>
</dbReference>
<keyword evidence="1" id="KW-0812">Transmembrane</keyword>
<feature type="transmembrane region" description="Helical" evidence="1">
    <location>
        <begin position="239"/>
        <end position="258"/>
    </location>
</feature>
<accession>A0A559IQ44</accession>